<accession>A0AA41PXK4</accession>
<reference evidence="2" key="1">
    <citation type="submission" date="2022-01" db="EMBL/GenBank/DDBJ databases">
        <title>Genome-Based Taxonomic Classification of the Phylum Actinobacteria.</title>
        <authorList>
            <person name="Gao Y."/>
        </authorList>
    </citation>
    <scope>NUCLEOTIDE SEQUENCE</scope>
    <source>
        <strain evidence="2">KLBMP 8922</strain>
    </source>
</reference>
<gene>
    <name evidence="2" type="ORF">LZ495_07500</name>
</gene>
<dbReference type="RefSeq" id="WP_235051211.1">
    <property type="nucleotide sequence ID" value="NZ_JAKFHA010000003.1"/>
</dbReference>
<sequence>MAEAVASVREEVGEDLYVFAPPEEKFFFAEGAILFVSGLVVSRFLDGLAKSRLGTDFEGWGKGAGDWIAGRFAALTRSSGSAPAPVAAGAAGAAGAGSDADADEQSAALQGDIAEQAETVLASGPPDAGEVETVRAMLEREFVARGMTRAAAARAADAAAEAATSALGIQ</sequence>
<dbReference type="Proteomes" id="UP001165378">
    <property type="component" value="Unassembled WGS sequence"/>
</dbReference>
<protein>
    <submittedName>
        <fullName evidence="2">Uncharacterized protein</fullName>
    </submittedName>
</protein>
<evidence type="ECO:0000313" key="2">
    <source>
        <dbReference type="EMBL" id="MCF2527061.1"/>
    </source>
</evidence>
<feature type="region of interest" description="Disordered" evidence="1">
    <location>
        <begin position="86"/>
        <end position="105"/>
    </location>
</feature>
<organism evidence="2 3">
    <name type="scientific">Yinghuangia soli</name>
    <dbReference type="NCBI Taxonomy" id="2908204"/>
    <lineage>
        <taxon>Bacteria</taxon>
        <taxon>Bacillati</taxon>
        <taxon>Actinomycetota</taxon>
        <taxon>Actinomycetes</taxon>
        <taxon>Kitasatosporales</taxon>
        <taxon>Streptomycetaceae</taxon>
        <taxon>Yinghuangia</taxon>
    </lineage>
</organism>
<feature type="compositionally biased region" description="Low complexity" evidence="1">
    <location>
        <begin position="86"/>
        <end position="99"/>
    </location>
</feature>
<comment type="caution">
    <text evidence="2">The sequence shown here is derived from an EMBL/GenBank/DDBJ whole genome shotgun (WGS) entry which is preliminary data.</text>
</comment>
<dbReference type="EMBL" id="JAKFHA010000003">
    <property type="protein sequence ID" value="MCF2527061.1"/>
    <property type="molecule type" value="Genomic_DNA"/>
</dbReference>
<proteinExistence type="predicted"/>
<name>A0AA41PXK4_9ACTN</name>
<dbReference type="AlphaFoldDB" id="A0AA41PXK4"/>
<evidence type="ECO:0000313" key="3">
    <source>
        <dbReference type="Proteomes" id="UP001165378"/>
    </source>
</evidence>
<keyword evidence="3" id="KW-1185">Reference proteome</keyword>
<evidence type="ECO:0000256" key="1">
    <source>
        <dbReference type="SAM" id="MobiDB-lite"/>
    </source>
</evidence>